<organism evidence="2 3">
    <name type="scientific">Amycolatopsis saalfeldensis</name>
    <dbReference type="NCBI Taxonomy" id="394193"/>
    <lineage>
        <taxon>Bacteria</taxon>
        <taxon>Bacillati</taxon>
        <taxon>Actinomycetota</taxon>
        <taxon>Actinomycetes</taxon>
        <taxon>Pseudonocardiales</taxon>
        <taxon>Pseudonocardiaceae</taxon>
        <taxon>Amycolatopsis</taxon>
    </lineage>
</organism>
<dbReference type="InterPro" id="IPR000182">
    <property type="entry name" value="GNAT_dom"/>
</dbReference>
<dbReference type="OrthoDB" id="9797178at2"/>
<dbReference type="Gene3D" id="3.40.630.30">
    <property type="match status" value="1"/>
</dbReference>
<reference evidence="2 3" key="1">
    <citation type="submission" date="2016-10" db="EMBL/GenBank/DDBJ databases">
        <authorList>
            <person name="de Groot N.N."/>
        </authorList>
    </citation>
    <scope>NUCLEOTIDE SEQUENCE [LARGE SCALE GENOMIC DNA]</scope>
    <source>
        <strain evidence="2 3">DSM 44993</strain>
    </source>
</reference>
<dbReference type="GO" id="GO:0016747">
    <property type="term" value="F:acyltransferase activity, transferring groups other than amino-acyl groups"/>
    <property type="evidence" value="ECO:0007669"/>
    <property type="project" value="InterPro"/>
</dbReference>
<sequence length="175" mass="18169">MFIRQAIEADAAAIHAVHTAAFRDQNPAGTAEIPEARLVGELRADGDLIPALSLVAERDGEVIGHACSSAARVAEDTGAAVGFGPLGVLPELQRSGAGSALVHATLGAANALGFAAVVLLGDPKYYSRFGFVLASTLGITPPVPDWAPHFQARALTAYTPSIHGPFRYSPAFERL</sequence>
<evidence type="ECO:0000313" key="2">
    <source>
        <dbReference type="EMBL" id="SEO59105.1"/>
    </source>
</evidence>
<dbReference type="Proteomes" id="UP000198582">
    <property type="component" value="Unassembled WGS sequence"/>
</dbReference>
<dbReference type="EMBL" id="FOEF01000001">
    <property type="protein sequence ID" value="SEO59105.1"/>
    <property type="molecule type" value="Genomic_DNA"/>
</dbReference>
<dbReference type="PROSITE" id="PS51186">
    <property type="entry name" value="GNAT"/>
    <property type="match status" value="1"/>
</dbReference>
<proteinExistence type="predicted"/>
<dbReference type="InterPro" id="IPR016181">
    <property type="entry name" value="Acyl_CoA_acyltransferase"/>
</dbReference>
<dbReference type="RefSeq" id="WP_091611854.1">
    <property type="nucleotide sequence ID" value="NZ_FOEF01000001.1"/>
</dbReference>
<dbReference type="SUPFAM" id="SSF55729">
    <property type="entry name" value="Acyl-CoA N-acyltransferases (Nat)"/>
    <property type="match status" value="1"/>
</dbReference>
<gene>
    <name evidence="2" type="ORF">SAMN04489732_101538</name>
</gene>
<keyword evidence="3" id="KW-1185">Reference proteome</keyword>
<keyword evidence="2" id="KW-0808">Transferase</keyword>
<protein>
    <submittedName>
        <fullName evidence="2">Putative acetyltransferase</fullName>
    </submittedName>
</protein>
<dbReference type="STRING" id="394193.SAMN04489732_101538"/>
<name>A0A1H8QY49_9PSEU</name>
<dbReference type="CDD" id="cd04301">
    <property type="entry name" value="NAT_SF"/>
    <property type="match status" value="1"/>
</dbReference>
<dbReference type="AlphaFoldDB" id="A0A1H8QY49"/>
<accession>A0A1H8QY49</accession>
<evidence type="ECO:0000259" key="1">
    <source>
        <dbReference type="PROSITE" id="PS51186"/>
    </source>
</evidence>
<evidence type="ECO:0000313" key="3">
    <source>
        <dbReference type="Proteomes" id="UP000198582"/>
    </source>
</evidence>
<feature type="domain" description="N-acetyltransferase" evidence="1">
    <location>
        <begin position="1"/>
        <end position="165"/>
    </location>
</feature>
<dbReference type="Pfam" id="PF00583">
    <property type="entry name" value="Acetyltransf_1"/>
    <property type="match status" value="1"/>
</dbReference>